<reference evidence="3" key="1">
    <citation type="submission" date="2020-01" db="EMBL/GenBank/DDBJ databases">
        <title>Caldichromatium gen. nov., sp. nov., a thermophilic purple sulfur bacterium member of the family Chromatiaceae isolated from Nakabusa hot spring, Japan.</title>
        <authorList>
            <person name="Saini M.K."/>
            <person name="Hanada S."/>
            <person name="Tank M."/>
        </authorList>
    </citation>
    <scope>NUCLEOTIDE SEQUENCE [LARGE SCALE GENOMIC DNA]</scope>
    <source>
        <strain evidence="3">No.7</strain>
    </source>
</reference>
<evidence type="ECO:0000313" key="2">
    <source>
        <dbReference type="EMBL" id="QIK36768.1"/>
    </source>
</evidence>
<dbReference type="EMBL" id="CP048029">
    <property type="protein sequence ID" value="QIK36768.1"/>
    <property type="molecule type" value="Genomic_DNA"/>
</dbReference>
<name>A0A6G7VA84_9GAMM</name>
<dbReference type="KEGG" id="cjap:GWK36_00745"/>
<organism evidence="2 3">
    <name type="scientific">Caldichromatium japonicum</name>
    <dbReference type="NCBI Taxonomy" id="2699430"/>
    <lineage>
        <taxon>Bacteria</taxon>
        <taxon>Pseudomonadati</taxon>
        <taxon>Pseudomonadota</taxon>
        <taxon>Gammaproteobacteria</taxon>
        <taxon>Chromatiales</taxon>
        <taxon>Chromatiaceae</taxon>
        <taxon>Caldichromatium</taxon>
    </lineage>
</organism>
<protein>
    <recommendedName>
        <fullName evidence="1">DUF6900 domain-containing protein</fullName>
    </recommendedName>
</protein>
<dbReference type="InterPro" id="IPR054195">
    <property type="entry name" value="DUF6900"/>
</dbReference>
<gene>
    <name evidence="2" type="ORF">GWK36_00745</name>
</gene>
<feature type="domain" description="DUF6900" evidence="1">
    <location>
        <begin position="16"/>
        <end position="66"/>
    </location>
</feature>
<evidence type="ECO:0000259" key="1">
    <source>
        <dbReference type="Pfam" id="PF21841"/>
    </source>
</evidence>
<accession>A0A6G7VA84</accession>
<dbReference type="Pfam" id="PF21841">
    <property type="entry name" value="DUF6900"/>
    <property type="match status" value="1"/>
</dbReference>
<evidence type="ECO:0000313" key="3">
    <source>
        <dbReference type="Proteomes" id="UP000502699"/>
    </source>
</evidence>
<proteinExistence type="predicted"/>
<keyword evidence="3" id="KW-1185">Reference proteome</keyword>
<dbReference type="RefSeq" id="WP_166269229.1">
    <property type="nucleotide sequence ID" value="NZ_CP048029.1"/>
</dbReference>
<sequence length="83" mass="9012">MRKTAHNAATKTAQQLDQLLARIAQEHLFIETLETRNSDRLDFHDTSVWCVKSALMAAYQAGLAAGQNATAKAADQPTSQQAA</sequence>
<dbReference type="AlphaFoldDB" id="A0A6G7VA84"/>
<dbReference type="Proteomes" id="UP000502699">
    <property type="component" value="Chromosome"/>
</dbReference>